<keyword evidence="9" id="KW-1185">Reference proteome</keyword>
<keyword evidence="5" id="KW-0862">Zinc</keyword>
<dbReference type="GO" id="GO:0006457">
    <property type="term" value="P:protein folding"/>
    <property type="evidence" value="ECO:0007669"/>
    <property type="project" value="InterPro"/>
</dbReference>
<dbReference type="GO" id="GO:0008270">
    <property type="term" value="F:zinc ion binding"/>
    <property type="evidence" value="ECO:0007669"/>
    <property type="project" value="UniProtKB-KW"/>
</dbReference>
<dbReference type="Gene3D" id="1.10.287.110">
    <property type="entry name" value="DnaJ domain"/>
    <property type="match status" value="1"/>
</dbReference>
<dbReference type="PROSITE" id="PS00636">
    <property type="entry name" value="DNAJ_1"/>
    <property type="match status" value="1"/>
</dbReference>
<dbReference type="SMART" id="SM00271">
    <property type="entry name" value="DnaJ"/>
    <property type="match status" value="1"/>
</dbReference>
<gene>
    <name evidence="8" type="ORF">SAMN02745229_01644</name>
</gene>
<evidence type="ECO:0000256" key="3">
    <source>
        <dbReference type="ARBA" id="ARBA00022737"/>
    </source>
</evidence>
<dbReference type="InterPro" id="IPR051938">
    <property type="entry name" value="Apopto_cytoskel_mod"/>
</dbReference>
<dbReference type="GO" id="GO:0051082">
    <property type="term" value="F:unfolded protein binding"/>
    <property type="evidence" value="ECO:0007669"/>
    <property type="project" value="InterPro"/>
</dbReference>
<keyword evidence="2" id="KW-0479">Metal-binding</keyword>
<protein>
    <submittedName>
        <fullName evidence="8">Molecular chaperone DnaJ</fullName>
    </submittedName>
</protein>
<dbReference type="InterPro" id="IPR001623">
    <property type="entry name" value="DnaJ_domain"/>
</dbReference>
<keyword evidence="6" id="KW-0143">Chaperone</keyword>
<sequence>MAKKDYYEVLGVSKSATDKEIKAAYRKLAKKYHPDTAGADDSSKKKFEEISEAYSVLSDPEKKKLYDTYGFDGLENGGPYTDTHSQGFSGSDGHTRYYTHFSGDPGNMDDIFGDIFGNMFGGGRAAHRGHFHFDSDAFNSNDFDGNDFNGYRFNGNDYNDYGFNGSNFNSGSYYTGDSPFRAQDTAPLDIHSDIDVSFDDAVFGAERRLTLKEEGGKTVNLQVHIPAGIENGKSIRLKGKGNRMGDRYGDLYLKVHIIPKEGFERKGADIYTVARVPFTTAVFGGEIKVDTVYGQVMCQVPAGMQSGGKIRLKNKGVPVMGHKDKNGDHYVTIEVIVPRNLSKQACQKLKEFEKLAG</sequence>
<dbReference type="CDD" id="cd06257">
    <property type="entry name" value="DnaJ"/>
    <property type="match status" value="1"/>
</dbReference>
<dbReference type="InterPro" id="IPR036869">
    <property type="entry name" value="J_dom_sf"/>
</dbReference>
<dbReference type="PROSITE" id="PS50076">
    <property type="entry name" value="DNAJ_2"/>
    <property type="match status" value="1"/>
</dbReference>
<feature type="domain" description="J" evidence="7">
    <location>
        <begin position="5"/>
        <end position="70"/>
    </location>
</feature>
<dbReference type="STRING" id="1121131.SAMN02745229_01644"/>
<dbReference type="InterPro" id="IPR008971">
    <property type="entry name" value="HSP40/DnaJ_pept-bd"/>
</dbReference>
<proteinExistence type="predicted"/>
<dbReference type="EMBL" id="FQXK01000012">
    <property type="protein sequence ID" value="SHI13768.1"/>
    <property type="molecule type" value="Genomic_DNA"/>
</dbReference>
<name>A0A1M5YPG3_BUTFI</name>
<dbReference type="OrthoDB" id="9779889at2"/>
<reference evidence="9" key="1">
    <citation type="submission" date="2016-11" db="EMBL/GenBank/DDBJ databases">
        <authorList>
            <person name="Varghese N."/>
            <person name="Submissions S."/>
        </authorList>
    </citation>
    <scope>NUCLEOTIDE SEQUENCE [LARGE SCALE GENOMIC DNA]</scope>
    <source>
        <strain evidence="9">DSM 3071</strain>
    </source>
</reference>
<dbReference type="InterPro" id="IPR018253">
    <property type="entry name" value="DnaJ_domain_CS"/>
</dbReference>
<evidence type="ECO:0000256" key="6">
    <source>
        <dbReference type="ARBA" id="ARBA00023186"/>
    </source>
</evidence>
<dbReference type="RefSeq" id="WP_073386920.1">
    <property type="nucleotide sequence ID" value="NZ_FQXK01000012.1"/>
</dbReference>
<dbReference type="PANTHER" id="PTHR44145:SF3">
    <property type="entry name" value="DNAJ HOMOLOG SUBFAMILY A MEMBER 3, MITOCHONDRIAL"/>
    <property type="match status" value="1"/>
</dbReference>
<evidence type="ECO:0000313" key="8">
    <source>
        <dbReference type="EMBL" id="SHI13768.1"/>
    </source>
</evidence>
<keyword evidence="3" id="KW-0677">Repeat</keyword>
<evidence type="ECO:0000259" key="7">
    <source>
        <dbReference type="PROSITE" id="PS50076"/>
    </source>
</evidence>
<keyword evidence="1" id="KW-0235">DNA replication</keyword>
<evidence type="ECO:0000256" key="1">
    <source>
        <dbReference type="ARBA" id="ARBA00022705"/>
    </source>
</evidence>
<evidence type="ECO:0000256" key="2">
    <source>
        <dbReference type="ARBA" id="ARBA00022723"/>
    </source>
</evidence>
<evidence type="ECO:0000313" key="9">
    <source>
        <dbReference type="Proteomes" id="UP000184278"/>
    </source>
</evidence>
<dbReference type="Pfam" id="PF00226">
    <property type="entry name" value="DnaJ"/>
    <property type="match status" value="1"/>
</dbReference>
<dbReference type="SUPFAM" id="SSF49493">
    <property type="entry name" value="HSP40/DnaJ peptide-binding domain"/>
    <property type="match status" value="2"/>
</dbReference>
<dbReference type="GO" id="GO:0006260">
    <property type="term" value="P:DNA replication"/>
    <property type="evidence" value="ECO:0007669"/>
    <property type="project" value="UniProtKB-KW"/>
</dbReference>
<dbReference type="PRINTS" id="PR00625">
    <property type="entry name" value="JDOMAIN"/>
</dbReference>
<dbReference type="AlphaFoldDB" id="A0A1M5YPG3"/>
<accession>A0A1M5YPG3</accession>
<evidence type="ECO:0000256" key="4">
    <source>
        <dbReference type="ARBA" id="ARBA00022771"/>
    </source>
</evidence>
<dbReference type="PANTHER" id="PTHR44145">
    <property type="entry name" value="DNAJ HOMOLOG SUBFAMILY A MEMBER 3, MITOCHONDRIAL"/>
    <property type="match status" value="1"/>
</dbReference>
<dbReference type="Gene3D" id="2.60.260.20">
    <property type="entry name" value="Urease metallochaperone UreE, N-terminal domain"/>
    <property type="match status" value="2"/>
</dbReference>
<dbReference type="Pfam" id="PF01556">
    <property type="entry name" value="DnaJ_C"/>
    <property type="match status" value="1"/>
</dbReference>
<dbReference type="InterPro" id="IPR002939">
    <property type="entry name" value="DnaJ_C"/>
</dbReference>
<dbReference type="SUPFAM" id="SSF46565">
    <property type="entry name" value="Chaperone J-domain"/>
    <property type="match status" value="1"/>
</dbReference>
<dbReference type="CDD" id="cd10747">
    <property type="entry name" value="DnaJ_C"/>
    <property type="match status" value="1"/>
</dbReference>
<dbReference type="GeneID" id="89511917"/>
<keyword evidence="4" id="KW-0863">Zinc-finger</keyword>
<evidence type="ECO:0000256" key="5">
    <source>
        <dbReference type="ARBA" id="ARBA00022833"/>
    </source>
</evidence>
<dbReference type="Proteomes" id="UP000184278">
    <property type="component" value="Unassembled WGS sequence"/>
</dbReference>
<dbReference type="FunFam" id="2.60.260.20:FF:000005">
    <property type="entry name" value="Chaperone protein dnaJ 1, mitochondrial"/>
    <property type="match status" value="1"/>
</dbReference>
<organism evidence="8 9">
    <name type="scientific">Butyrivibrio fibrisolvens DSM 3071</name>
    <dbReference type="NCBI Taxonomy" id="1121131"/>
    <lineage>
        <taxon>Bacteria</taxon>
        <taxon>Bacillati</taxon>
        <taxon>Bacillota</taxon>
        <taxon>Clostridia</taxon>
        <taxon>Lachnospirales</taxon>
        <taxon>Lachnospiraceae</taxon>
        <taxon>Butyrivibrio</taxon>
    </lineage>
</organism>